<dbReference type="PANTHER" id="PTHR11802">
    <property type="entry name" value="SERINE PROTEASE FAMILY S10 SERINE CARBOXYPEPTIDASE"/>
    <property type="match status" value="1"/>
</dbReference>
<protein>
    <submittedName>
        <fullName evidence="7">Uncharacterized protein</fullName>
    </submittedName>
</protein>
<evidence type="ECO:0000256" key="6">
    <source>
        <dbReference type="ARBA" id="ARBA00023180"/>
    </source>
</evidence>
<dbReference type="Proteomes" id="UP001211065">
    <property type="component" value="Unassembled WGS sequence"/>
</dbReference>
<keyword evidence="8" id="KW-1185">Reference proteome</keyword>
<evidence type="ECO:0000313" key="8">
    <source>
        <dbReference type="Proteomes" id="UP001211065"/>
    </source>
</evidence>
<dbReference type="InterPro" id="IPR001563">
    <property type="entry name" value="Peptidase_S10"/>
</dbReference>
<keyword evidence="4" id="KW-0732">Signal</keyword>
<evidence type="ECO:0000256" key="3">
    <source>
        <dbReference type="ARBA" id="ARBA00022670"/>
    </source>
</evidence>
<comment type="caution">
    <text evidence="7">The sequence shown here is derived from an EMBL/GenBank/DDBJ whole genome shotgun (WGS) entry which is preliminary data.</text>
</comment>
<sequence length="402" mass="45977">MLRQKREFFWYFPNKNESSPLIIWLQGGPGSSSMIGLFHELGPITLTANGLRKSMYSWNENFSLLFIDNPVGTGYSFVKNVERTETVKFKNDVYVNGTSIGSPDIKNIFKNLNWKTKDFKNCQGTLFLESVDDMDAVFDGGAKTLPLYNNGRVVCWKICANYIDEKNKEVNDKINLGGIIIGNGLTDPRSQILSHSPLAYALGLVSTSQAKELDRLAQQTVYWIDCKDYLKGSASRMELFSYFKNVTNDINFYDIRSYGGNDWSVMDNLLSNEQFKRAINVPKEVKFFKDPLVAATLAEDIMKSEVHKFPTLLDDAKIKILLYQGNFDYRDGVLSSTKWIEEGIRWSGSKEFSKAERKIRNRSWSRKYKNLNWWVINGAGHLAPKDQGEVVKIMIEEFIGEN</sequence>
<dbReference type="Pfam" id="PF00450">
    <property type="entry name" value="Peptidase_S10"/>
    <property type="match status" value="2"/>
</dbReference>
<dbReference type="GO" id="GO:0004185">
    <property type="term" value="F:serine-type carboxypeptidase activity"/>
    <property type="evidence" value="ECO:0007669"/>
    <property type="project" value="InterPro"/>
</dbReference>
<evidence type="ECO:0000256" key="5">
    <source>
        <dbReference type="ARBA" id="ARBA00022801"/>
    </source>
</evidence>
<organism evidence="7 8">
    <name type="scientific">Clydaea vesicula</name>
    <dbReference type="NCBI Taxonomy" id="447962"/>
    <lineage>
        <taxon>Eukaryota</taxon>
        <taxon>Fungi</taxon>
        <taxon>Fungi incertae sedis</taxon>
        <taxon>Chytridiomycota</taxon>
        <taxon>Chytridiomycota incertae sedis</taxon>
        <taxon>Chytridiomycetes</taxon>
        <taxon>Lobulomycetales</taxon>
        <taxon>Lobulomycetaceae</taxon>
        <taxon>Clydaea</taxon>
    </lineage>
</organism>
<evidence type="ECO:0000313" key="7">
    <source>
        <dbReference type="EMBL" id="KAJ3218668.1"/>
    </source>
</evidence>
<keyword evidence="6" id="KW-0325">Glycoprotein</keyword>
<dbReference type="InterPro" id="IPR029058">
    <property type="entry name" value="AB_hydrolase_fold"/>
</dbReference>
<keyword evidence="3" id="KW-0645">Protease</keyword>
<keyword evidence="5" id="KW-0378">Hydrolase</keyword>
<dbReference type="Gene3D" id="3.40.50.1820">
    <property type="entry name" value="alpha/beta hydrolase"/>
    <property type="match status" value="1"/>
</dbReference>
<reference evidence="7" key="1">
    <citation type="submission" date="2020-05" db="EMBL/GenBank/DDBJ databases">
        <title>Phylogenomic resolution of chytrid fungi.</title>
        <authorList>
            <person name="Stajich J.E."/>
            <person name="Amses K."/>
            <person name="Simmons R."/>
            <person name="Seto K."/>
            <person name="Myers J."/>
            <person name="Bonds A."/>
            <person name="Quandt C.A."/>
            <person name="Barry K."/>
            <person name="Liu P."/>
            <person name="Grigoriev I."/>
            <person name="Longcore J.E."/>
            <person name="James T.Y."/>
        </authorList>
    </citation>
    <scope>NUCLEOTIDE SEQUENCE</scope>
    <source>
        <strain evidence="7">JEL0476</strain>
    </source>
</reference>
<dbReference type="PRINTS" id="PR00724">
    <property type="entry name" value="CRBOXYPTASEC"/>
</dbReference>
<proteinExistence type="inferred from homology"/>
<dbReference type="EMBL" id="JADGJW010000370">
    <property type="protein sequence ID" value="KAJ3218668.1"/>
    <property type="molecule type" value="Genomic_DNA"/>
</dbReference>
<dbReference type="SUPFAM" id="SSF53474">
    <property type="entry name" value="alpha/beta-Hydrolases"/>
    <property type="match status" value="1"/>
</dbReference>
<keyword evidence="2" id="KW-0121">Carboxypeptidase</keyword>
<evidence type="ECO:0000256" key="2">
    <source>
        <dbReference type="ARBA" id="ARBA00022645"/>
    </source>
</evidence>
<dbReference type="AlphaFoldDB" id="A0AAD5TZJ0"/>
<evidence type="ECO:0000256" key="1">
    <source>
        <dbReference type="ARBA" id="ARBA00009431"/>
    </source>
</evidence>
<name>A0AAD5TZJ0_9FUNG</name>
<accession>A0AAD5TZJ0</accession>
<gene>
    <name evidence="7" type="ORF">HK099_004988</name>
</gene>
<comment type="similarity">
    <text evidence="1">Belongs to the peptidase S10 family.</text>
</comment>
<dbReference type="PANTHER" id="PTHR11802:SF472">
    <property type="entry name" value="SERINE CARBOXYPEPTIDASE CPVL-RELATED"/>
    <property type="match status" value="1"/>
</dbReference>
<evidence type="ECO:0000256" key="4">
    <source>
        <dbReference type="ARBA" id="ARBA00022729"/>
    </source>
</evidence>
<dbReference type="GO" id="GO:0006508">
    <property type="term" value="P:proteolysis"/>
    <property type="evidence" value="ECO:0007669"/>
    <property type="project" value="UniProtKB-KW"/>
</dbReference>